<sequence length="176" mass="19922">MKNQTILILVTSLLITFSLKLYAEDVNKIEINNCIECNIYTNDRGESTLIDTNSDSLTLSTVSQKSNNESQLLISKFAELEDLINQIRILNKQKSNNESQLLISKYAELEDLKNQILILNSENKELAPIMSYELTNSLKSNKQSKFYLSSGFGKIKNDVVANFLAGYKLFPNLSIE</sequence>
<organism evidence="1">
    <name type="scientific">marine metagenome</name>
    <dbReference type="NCBI Taxonomy" id="408172"/>
    <lineage>
        <taxon>unclassified sequences</taxon>
        <taxon>metagenomes</taxon>
        <taxon>ecological metagenomes</taxon>
    </lineage>
</organism>
<protein>
    <submittedName>
        <fullName evidence="1">Uncharacterized protein</fullName>
    </submittedName>
</protein>
<dbReference type="EMBL" id="UINC01206816">
    <property type="protein sequence ID" value="SVE28626.1"/>
    <property type="molecule type" value="Genomic_DNA"/>
</dbReference>
<dbReference type="AlphaFoldDB" id="A0A383C895"/>
<name>A0A383C895_9ZZZZ</name>
<gene>
    <name evidence="1" type="ORF">METZ01_LOCUS481480</name>
</gene>
<accession>A0A383C895</accession>
<evidence type="ECO:0000313" key="1">
    <source>
        <dbReference type="EMBL" id="SVE28626.1"/>
    </source>
</evidence>
<feature type="non-terminal residue" evidence="1">
    <location>
        <position position="176"/>
    </location>
</feature>
<reference evidence="1" key="1">
    <citation type="submission" date="2018-05" db="EMBL/GenBank/DDBJ databases">
        <authorList>
            <person name="Lanie J.A."/>
            <person name="Ng W.-L."/>
            <person name="Kazmierczak K.M."/>
            <person name="Andrzejewski T.M."/>
            <person name="Davidsen T.M."/>
            <person name="Wayne K.J."/>
            <person name="Tettelin H."/>
            <person name="Glass J.I."/>
            <person name="Rusch D."/>
            <person name="Podicherti R."/>
            <person name="Tsui H.-C.T."/>
            <person name="Winkler M.E."/>
        </authorList>
    </citation>
    <scope>NUCLEOTIDE SEQUENCE</scope>
</reference>
<proteinExistence type="predicted"/>